<sequence>MYETVDIGRVIKDLRKSLNLSQQQLAEGICTQAQISKIENSNEIPSSLILYKISRKLGVDMNYFFEIAETPRLDYVRDVYQMIRYYIRERDYQSVYHIVQKEKGNALFQNVEHQQFFTWHEGICQHYLFKDLQSGIDKLKLALSMTYKEGNTLMKEREIEIANSLAIFYKEKGKYEQSLELYTKLLQSMKFLEEMKDETIYLRIYYGIGKAYTDLGDYQKSLVFCQKGIKKALRMETLYLLGELYFQCGSNYYRMGDGDHGSSFIKKSITIFRLQGKEEMIHAAQRIEAGFLEKGAS</sequence>
<proteinExistence type="predicted"/>
<evidence type="ECO:0000313" key="3">
    <source>
        <dbReference type="Proteomes" id="UP001597318"/>
    </source>
</evidence>
<name>A0ABW5BXM2_9BACI</name>
<reference evidence="3" key="1">
    <citation type="journal article" date="2019" name="Int. J. Syst. Evol. Microbiol.">
        <title>The Global Catalogue of Microorganisms (GCM) 10K type strain sequencing project: providing services to taxonomists for standard genome sequencing and annotation.</title>
        <authorList>
            <consortium name="The Broad Institute Genomics Platform"/>
            <consortium name="The Broad Institute Genome Sequencing Center for Infectious Disease"/>
            <person name="Wu L."/>
            <person name="Ma J."/>
        </authorList>
    </citation>
    <scope>NUCLEOTIDE SEQUENCE [LARGE SCALE GENOMIC DNA]</scope>
    <source>
        <strain evidence="3">CGMCC 1.15474</strain>
    </source>
</reference>
<accession>A0ABW5BXM2</accession>
<dbReference type="InterPro" id="IPR053163">
    <property type="entry name" value="HTH-type_regulator_Rgg"/>
</dbReference>
<protein>
    <submittedName>
        <fullName evidence="2">Helix-turn-helix domain-containing protein</fullName>
    </submittedName>
</protein>
<dbReference type="InterPro" id="IPR041315">
    <property type="entry name" value="PlcR_TPR"/>
</dbReference>
<comment type="caution">
    <text evidence="2">The sequence shown here is derived from an EMBL/GenBank/DDBJ whole genome shotgun (WGS) entry which is preliminary data.</text>
</comment>
<dbReference type="EMBL" id="JBHUIK010000003">
    <property type="protein sequence ID" value="MFD2214903.1"/>
    <property type="molecule type" value="Genomic_DNA"/>
</dbReference>
<dbReference type="SUPFAM" id="SSF48452">
    <property type="entry name" value="TPR-like"/>
    <property type="match status" value="1"/>
</dbReference>
<keyword evidence="3" id="KW-1185">Reference proteome</keyword>
<dbReference type="Proteomes" id="UP001597318">
    <property type="component" value="Unassembled WGS sequence"/>
</dbReference>
<dbReference type="SUPFAM" id="SSF47413">
    <property type="entry name" value="lambda repressor-like DNA-binding domains"/>
    <property type="match status" value="1"/>
</dbReference>
<dbReference type="InterPro" id="IPR001387">
    <property type="entry name" value="Cro/C1-type_HTH"/>
</dbReference>
<dbReference type="InterPro" id="IPR019734">
    <property type="entry name" value="TPR_rpt"/>
</dbReference>
<dbReference type="PANTHER" id="PTHR37038">
    <property type="entry name" value="TRANSCRIPTIONAL REGULATOR-RELATED"/>
    <property type="match status" value="1"/>
</dbReference>
<dbReference type="RefSeq" id="WP_247346425.1">
    <property type="nucleotide sequence ID" value="NZ_CP095550.1"/>
</dbReference>
<dbReference type="CDD" id="cd00093">
    <property type="entry name" value="HTH_XRE"/>
    <property type="match status" value="1"/>
</dbReference>
<dbReference type="InterPro" id="IPR010982">
    <property type="entry name" value="Lambda_DNA-bd_dom_sf"/>
</dbReference>
<dbReference type="SMART" id="SM00028">
    <property type="entry name" value="TPR"/>
    <property type="match status" value="2"/>
</dbReference>
<dbReference type="InterPro" id="IPR011990">
    <property type="entry name" value="TPR-like_helical_dom_sf"/>
</dbReference>
<dbReference type="PROSITE" id="PS50943">
    <property type="entry name" value="HTH_CROC1"/>
    <property type="match status" value="1"/>
</dbReference>
<dbReference type="Pfam" id="PF01381">
    <property type="entry name" value="HTH_3"/>
    <property type="match status" value="1"/>
</dbReference>
<dbReference type="Pfam" id="PF18768">
    <property type="entry name" value="RNPP_C"/>
    <property type="match status" value="1"/>
</dbReference>
<organism evidence="2 3">
    <name type="scientific">Metabacillus endolithicus</name>
    <dbReference type="NCBI Taxonomy" id="1535204"/>
    <lineage>
        <taxon>Bacteria</taxon>
        <taxon>Bacillati</taxon>
        <taxon>Bacillota</taxon>
        <taxon>Bacilli</taxon>
        <taxon>Bacillales</taxon>
        <taxon>Bacillaceae</taxon>
        <taxon>Metabacillus</taxon>
    </lineage>
</organism>
<gene>
    <name evidence="2" type="ORF">ACFSKK_14530</name>
</gene>
<dbReference type="Gene3D" id="1.25.40.10">
    <property type="entry name" value="Tetratricopeptide repeat domain"/>
    <property type="match status" value="1"/>
</dbReference>
<dbReference type="PANTHER" id="PTHR37038:SF14">
    <property type="entry name" value="TRANSCRIPTIONAL ACTIVATOR"/>
    <property type="match status" value="1"/>
</dbReference>
<evidence type="ECO:0000259" key="1">
    <source>
        <dbReference type="PROSITE" id="PS50943"/>
    </source>
</evidence>
<evidence type="ECO:0000313" key="2">
    <source>
        <dbReference type="EMBL" id="MFD2214903.1"/>
    </source>
</evidence>
<dbReference type="SMART" id="SM00530">
    <property type="entry name" value="HTH_XRE"/>
    <property type="match status" value="1"/>
</dbReference>
<feature type="domain" description="HTH cro/C1-type" evidence="1">
    <location>
        <begin position="11"/>
        <end position="64"/>
    </location>
</feature>